<evidence type="ECO:0000313" key="2">
    <source>
        <dbReference type="Proteomes" id="UP000271162"/>
    </source>
</evidence>
<gene>
    <name evidence="1" type="ORF">NBR_LOCUS9193</name>
</gene>
<organism evidence="3">
    <name type="scientific">Nippostrongylus brasiliensis</name>
    <name type="common">Rat hookworm</name>
    <dbReference type="NCBI Taxonomy" id="27835"/>
    <lineage>
        <taxon>Eukaryota</taxon>
        <taxon>Metazoa</taxon>
        <taxon>Ecdysozoa</taxon>
        <taxon>Nematoda</taxon>
        <taxon>Chromadorea</taxon>
        <taxon>Rhabditida</taxon>
        <taxon>Rhabditina</taxon>
        <taxon>Rhabditomorpha</taxon>
        <taxon>Strongyloidea</taxon>
        <taxon>Heligmosomidae</taxon>
        <taxon>Nippostrongylus</taxon>
    </lineage>
</organism>
<dbReference type="EMBL" id="UYSL01020106">
    <property type="protein sequence ID" value="VDL72782.1"/>
    <property type="molecule type" value="Genomic_DNA"/>
</dbReference>
<reference evidence="1 2" key="2">
    <citation type="submission" date="2018-11" db="EMBL/GenBank/DDBJ databases">
        <authorList>
            <consortium name="Pathogen Informatics"/>
        </authorList>
    </citation>
    <scope>NUCLEOTIDE SEQUENCE [LARGE SCALE GENOMIC DNA]</scope>
</reference>
<sequence length="367" mass="41825">MVLRMQLHTIPSATVPTQSRRAIVRDQARQAGETGAQAQNTWLCVPQLIANLACLVGVVSVTKGPKTIITLVGDELRQWENSLHAVSKPGMFTLARRIIIHPKFTKSYGYHTFVTLNNLAVEMKIYDSPSEILQWIQKNLRLSSSLLTCPFKLWRGGEGHIKKDVIIKDTLTRDLAKTNHKCPIFAWASHFQVAFKSGIFESEVVFTKSGVPDHKDEEMYVRFHSEKPKMRQCSAVPTNTPSIFLYFVTEVERSMTGPQLLDIIKEVQKASAEFSKKYTSSIQHFDTISVFHMPDTTSLKRMIIPMPPFKIAHIKCPFTVIIYDNNKRMPFYFGRITRPRLVDMRATNAGENNEEKPGSAVHWCHFM</sequence>
<protein>
    <submittedName>
        <fullName evidence="3">Arp2/3 complex 34 kDa subunit</fullName>
    </submittedName>
</protein>
<evidence type="ECO:0000313" key="3">
    <source>
        <dbReference type="WBParaSite" id="NBR_0000919201-mRNA-1"/>
    </source>
</evidence>
<dbReference type="AlphaFoldDB" id="A0A0N4Y0U5"/>
<keyword evidence="2" id="KW-1185">Reference proteome</keyword>
<accession>A0A0N4Y0U5</accession>
<dbReference type="WBParaSite" id="NBR_0000919201-mRNA-1">
    <property type="protein sequence ID" value="NBR_0000919201-mRNA-1"/>
    <property type="gene ID" value="NBR_0000919201"/>
</dbReference>
<dbReference type="OMA" id="SHYQIAF"/>
<dbReference type="Proteomes" id="UP000271162">
    <property type="component" value="Unassembled WGS sequence"/>
</dbReference>
<name>A0A0N4Y0U5_NIPBR</name>
<proteinExistence type="predicted"/>
<reference evidence="3" key="1">
    <citation type="submission" date="2017-02" db="UniProtKB">
        <authorList>
            <consortium name="WormBaseParasite"/>
        </authorList>
    </citation>
    <scope>IDENTIFICATION</scope>
</reference>
<evidence type="ECO:0000313" key="1">
    <source>
        <dbReference type="EMBL" id="VDL72782.1"/>
    </source>
</evidence>